<reference evidence="8 9" key="1">
    <citation type="submission" date="2019-06" db="EMBL/GenBank/DDBJ databases">
        <title>Draft genome of Aliikangiella marina GYP-15.</title>
        <authorList>
            <person name="Wang G."/>
        </authorList>
    </citation>
    <scope>NUCLEOTIDE SEQUENCE [LARGE SCALE GENOMIC DNA]</scope>
    <source>
        <strain evidence="8 9">GYP-15</strain>
    </source>
</reference>
<dbReference type="SMART" id="SM00490">
    <property type="entry name" value="HELICc"/>
    <property type="match status" value="1"/>
</dbReference>
<evidence type="ECO:0000259" key="7">
    <source>
        <dbReference type="PROSITE" id="PS51194"/>
    </source>
</evidence>
<dbReference type="Proteomes" id="UP000317839">
    <property type="component" value="Unassembled WGS sequence"/>
</dbReference>
<dbReference type="SMART" id="SM00487">
    <property type="entry name" value="DEXDc"/>
    <property type="match status" value="1"/>
</dbReference>
<accession>A0A545T109</accession>
<keyword evidence="2 8" id="KW-0067">ATP-binding</keyword>
<dbReference type="PROSITE" id="PS51194">
    <property type="entry name" value="HELICASE_CTER"/>
    <property type="match status" value="1"/>
</dbReference>
<dbReference type="GO" id="GO:0005524">
    <property type="term" value="F:ATP binding"/>
    <property type="evidence" value="ECO:0007669"/>
    <property type="project" value="InterPro"/>
</dbReference>
<dbReference type="CDD" id="cd18793">
    <property type="entry name" value="SF2_C_SNF"/>
    <property type="match status" value="1"/>
</dbReference>
<proteinExistence type="predicted"/>
<feature type="domain" description="Helicase ATP-binding" evidence="6">
    <location>
        <begin position="605"/>
        <end position="765"/>
    </location>
</feature>
<name>A0A545T109_9GAMM</name>
<evidence type="ECO:0000259" key="6">
    <source>
        <dbReference type="PROSITE" id="PS51192"/>
    </source>
</evidence>
<keyword evidence="2 8" id="KW-0347">Helicase</keyword>
<keyword evidence="2 8" id="KW-0547">Nucleotide-binding</keyword>
<dbReference type="PROSITE" id="PS51192">
    <property type="entry name" value="HELICASE_ATP_BIND_1"/>
    <property type="match status" value="1"/>
</dbReference>
<feature type="domain" description="SWIM-type" evidence="5">
    <location>
        <begin position="61"/>
        <end position="100"/>
    </location>
</feature>
<dbReference type="PROSITE" id="PS50966">
    <property type="entry name" value="ZF_SWIM"/>
    <property type="match status" value="1"/>
</dbReference>
<dbReference type="InterPro" id="IPR000330">
    <property type="entry name" value="SNF2_N"/>
</dbReference>
<dbReference type="InterPro" id="IPR038718">
    <property type="entry name" value="SNF2-like_sf"/>
</dbReference>
<feature type="coiled-coil region" evidence="4">
    <location>
        <begin position="1013"/>
        <end position="1040"/>
    </location>
</feature>
<keyword evidence="3" id="KW-0863">Zinc-finger</keyword>
<keyword evidence="4" id="KW-0175">Coiled coil</keyword>
<organism evidence="8 9">
    <name type="scientific">Aliikangiella marina</name>
    <dbReference type="NCBI Taxonomy" id="1712262"/>
    <lineage>
        <taxon>Bacteria</taxon>
        <taxon>Pseudomonadati</taxon>
        <taxon>Pseudomonadota</taxon>
        <taxon>Gammaproteobacteria</taxon>
        <taxon>Oceanospirillales</taxon>
        <taxon>Pleioneaceae</taxon>
        <taxon>Aliikangiella</taxon>
    </lineage>
</organism>
<dbReference type="EMBL" id="VIKR01000007">
    <property type="protein sequence ID" value="TQV70903.1"/>
    <property type="molecule type" value="Genomic_DNA"/>
</dbReference>
<evidence type="ECO:0000313" key="8">
    <source>
        <dbReference type="EMBL" id="TQV70903.1"/>
    </source>
</evidence>
<dbReference type="AlphaFoldDB" id="A0A545T109"/>
<protein>
    <submittedName>
        <fullName evidence="8">DEAD/DEAH box helicase</fullName>
    </submittedName>
</protein>
<keyword evidence="1" id="KW-0378">Hydrolase</keyword>
<evidence type="ECO:0000313" key="9">
    <source>
        <dbReference type="Proteomes" id="UP000317839"/>
    </source>
</evidence>
<evidence type="ECO:0000256" key="2">
    <source>
        <dbReference type="ARBA" id="ARBA00022806"/>
    </source>
</evidence>
<dbReference type="InterPro" id="IPR001650">
    <property type="entry name" value="Helicase_C-like"/>
</dbReference>
<keyword evidence="3" id="KW-0479">Metal-binding</keyword>
<dbReference type="InterPro" id="IPR007527">
    <property type="entry name" value="Znf_SWIM"/>
</dbReference>
<dbReference type="GO" id="GO:0008270">
    <property type="term" value="F:zinc ion binding"/>
    <property type="evidence" value="ECO:0007669"/>
    <property type="project" value="UniProtKB-KW"/>
</dbReference>
<dbReference type="Pfam" id="PF00176">
    <property type="entry name" value="SNF2-rel_dom"/>
    <property type="match status" value="1"/>
</dbReference>
<dbReference type="GO" id="GO:0004386">
    <property type="term" value="F:helicase activity"/>
    <property type="evidence" value="ECO:0007669"/>
    <property type="project" value="UniProtKB-KW"/>
</dbReference>
<evidence type="ECO:0000256" key="1">
    <source>
        <dbReference type="ARBA" id="ARBA00022801"/>
    </source>
</evidence>
<keyword evidence="3" id="KW-0862">Zinc</keyword>
<evidence type="ECO:0000256" key="4">
    <source>
        <dbReference type="SAM" id="Coils"/>
    </source>
</evidence>
<keyword evidence="9" id="KW-1185">Reference proteome</keyword>
<feature type="domain" description="Helicase C-terminal" evidence="7">
    <location>
        <begin position="891"/>
        <end position="1048"/>
    </location>
</feature>
<dbReference type="RefSeq" id="WP_142944121.1">
    <property type="nucleotide sequence ID" value="NZ_VIKR01000007.1"/>
</dbReference>
<gene>
    <name evidence="8" type="ORF">FLL45_21480</name>
</gene>
<comment type="caution">
    <text evidence="8">The sequence shown here is derived from an EMBL/GenBank/DDBJ whole genome shotgun (WGS) entry which is preliminary data.</text>
</comment>
<dbReference type="CDD" id="cd18012">
    <property type="entry name" value="DEXQc_arch_SWI2_SNF2"/>
    <property type="match status" value="1"/>
</dbReference>
<dbReference type="PANTHER" id="PTHR10799">
    <property type="entry name" value="SNF2/RAD54 HELICASE FAMILY"/>
    <property type="match status" value="1"/>
</dbReference>
<sequence length="1060" mass="120962">MLTRPLAFKGPTDHLSQYFSLPQLYAGMGILLDDLLMEWQFHQDENRVEGYFLEDGQLKKSHLSWPLSEAPASDQCDCEEFSAKKSNRCIHLAALAIESKTRLERLPPPLKQQNHFANETAYLTQWISEQVYDPYPNMARHRVVYLLSDDDQTIQVSVHKAYLTQQNEYLRKDELELSIIQKSKLPKFISQTDQQILCLINDVLEGNDSSLLLKDNCLRLEGNSGSKILRMLLDTGRCFWKSCHRQPLSSHFASQSEDHWLALVDGIFLDKASSRVIILEALNNSQAFQLADYFKNNSDYQLTPIIRVTSESLYFNWHKQFANHSSLLELDIAKVSFVANEIEFSLEQILRWQSLSGDFDTQLIEELAGWLHQLDWMPGIASKFEPPVWRKFDIGDRVLEGDFSHWFILLHGLQKEGWQIVFDKQFKLNQKKIERWYSQVSSTVANPTHNEPLSEWFNLELGVVVDGHSVNVLPYIVEAINRGQWQQSELQSDQTISDLAINLADGTRIILEGQRLKGIIANLVELAEKQPLNEEQLLKLPNNQFARIGIIESQLGQKTHWHNADWLKSKAHRLNTLAKPKSLQSPSNVQAKLREYQKQGLAWLQALRAEGLAGILADDMGLGKTLQTLSHLQIEKNEGRMQAPALVIAPTSLLGNWVAEAKRFTPQLRVIQWSGAKRNQKRQQLASCDLIVTSYGVLLRDIDILDSLGLYFIILDEAQTIKNARSQIAKLTYSMQATHRLCLTGTPLENHLGELWSLFHFLMPGFLGDESQFKRLFQIPIEKENDRVRQKALSQRIAPFMLRRTKAKVATDLPAKTEFEELIDLTQAQADQYETVRLAMMDEIQKALSLSGIGKNQLLIGNALLRLRQICCHTGLVQGQLFDDESQASAKLNWLVTTLPEMIESGRRILLFSSFTSMLDLIAETLEDSSIRYFQLTGKTRNRSQLVNDFQAGKADVFLISLKAGGAGLNLTKADTVIHFDPWWNPAAESQASDRAHRIGQDKPVFIYKLISKGTVEERIQELQKRKAELANELYQEQETSASLKQHDWEALLAPIETFE</sequence>
<dbReference type="InterPro" id="IPR049730">
    <property type="entry name" value="SNF2/RAD54-like_C"/>
</dbReference>
<dbReference type="OrthoDB" id="9760715at2"/>
<dbReference type="InterPro" id="IPR027417">
    <property type="entry name" value="P-loop_NTPase"/>
</dbReference>
<evidence type="ECO:0000259" key="5">
    <source>
        <dbReference type="PROSITE" id="PS50966"/>
    </source>
</evidence>
<dbReference type="InterPro" id="IPR014001">
    <property type="entry name" value="Helicase_ATP-bd"/>
</dbReference>
<dbReference type="Gene3D" id="3.40.50.10810">
    <property type="entry name" value="Tandem AAA-ATPase domain"/>
    <property type="match status" value="1"/>
</dbReference>
<dbReference type="Pfam" id="PF00271">
    <property type="entry name" value="Helicase_C"/>
    <property type="match status" value="1"/>
</dbReference>
<evidence type="ECO:0000256" key="3">
    <source>
        <dbReference type="PROSITE-ProRule" id="PRU00325"/>
    </source>
</evidence>
<dbReference type="GO" id="GO:0016787">
    <property type="term" value="F:hydrolase activity"/>
    <property type="evidence" value="ECO:0007669"/>
    <property type="project" value="UniProtKB-KW"/>
</dbReference>
<dbReference type="Gene3D" id="3.40.50.300">
    <property type="entry name" value="P-loop containing nucleotide triphosphate hydrolases"/>
    <property type="match status" value="1"/>
</dbReference>
<dbReference type="SUPFAM" id="SSF52540">
    <property type="entry name" value="P-loop containing nucleoside triphosphate hydrolases"/>
    <property type="match status" value="2"/>
</dbReference>